<proteinExistence type="inferred from homology"/>
<comment type="similarity">
    <text evidence="1">Belongs to the ABC transporter superfamily.</text>
</comment>
<evidence type="ECO:0000256" key="3">
    <source>
        <dbReference type="ARBA" id="ARBA00022741"/>
    </source>
</evidence>
<dbReference type="InterPro" id="IPR003439">
    <property type="entry name" value="ABC_transporter-like_ATP-bd"/>
</dbReference>
<evidence type="ECO:0000313" key="7">
    <source>
        <dbReference type="Proteomes" id="UP001181622"/>
    </source>
</evidence>
<keyword evidence="4 6" id="KW-0067">ATP-binding</keyword>
<dbReference type="Proteomes" id="UP001181622">
    <property type="component" value="Unassembled WGS sequence"/>
</dbReference>
<dbReference type="PANTHER" id="PTHR43335:SF4">
    <property type="entry name" value="ABC TRANSPORTER, ATP-BINDING PROTEIN"/>
    <property type="match status" value="1"/>
</dbReference>
<dbReference type="InterPro" id="IPR017871">
    <property type="entry name" value="ABC_transporter-like_CS"/>
</dbReference>
<feature type="domain" description="ABC transporter" evidence="5">
    <location>
        <begin position="3"/>
        <end position="232"/>
    </location>
</feature>
<dbReference type="InterPro" id="IPR027417">
    <property type="entry name" value="P-loop_NTPase"/>
</dbReference>
<evidence type="ECO:0000259" key="5">
    <source>
        <dbReference type="PROSITE" id="PS50893"/>
    </source>
</evidence>
<comment type="caution">
    <text evidence="6">The sequence shown here is derived from an EMBL/GenBank/DDBJ whole genome shotgun (WGS) entry which is preliminary data.</text>
</comment>
<dbReference type="RefSeq" id="WP_309388537.1">
    <property type="nucleotide sequence ID" value="NZ_JADBEO010000003.1"/>
</dbReference>
<keyword evidence="7" id="KW-1185">Reference proteome</keyword>
<dbReference type="Gene3D" id="3.40.50.300">
    <property type="entry name" value="P-loop containing nucleotide triphosphate hydrolases"/>
    <property type="match status" value="1"/>
</dbReference>
<accession>A0ABU1DBK3</accession>
<dbReference type="EMBL" id="JADBEO010000003">
    <property type="protein sequence ID" value="MDR4305486.1"/>
    <property type="molecule type" value="Genomic_DNA"/>
</dbReference>
<dbReference type="GO" id="GO:0005524">
    <property type="term" value="F:ATP binding"/>
    <property type="evidence" value="ECO:0007669"/>
    <property type="project" value="UniProtKB-KW"/>
</dbReference>
<evidence type="ECO:0000313" key="6">
    <source>
        <dbReference type="EMBL" id="MDR4305486.1"/>
    </source>
</evidence>
<name>A0ABU1DBK3_9HYPH</name>
<dbReference type="Pfam" id="PF00005">
    <property type="entry name" value="ABC_tran"/>
    <property type="match status" value="1"/>
</dbReference>
<organism evidence="6 7">
    <name type="scientific">Chelatococcus sambhunathii</name>
    <dbReference type="NCBI Taxonomy" id="363953"/>
    <lineage>
        <taxon>Bacteria</taxon>
        <taxon>Pseudomonadati</taxon>
        <taxon>Pseudomonadota</taxon>
        <taxon>Alphaproteobacteria</taxon>
        <taxon>Hyphomicrobiales</taxon>
        <taxon>Chelatococcaceae</taxon>
        <taxon>Chelatococcus</taxon>
    </lineage>
</organism>
<evidence type="ECO:0000256" key="2">
    <source>
        <dbReference type="ARBA" id="ARBA00022448"/>
    </source>
</evidence>
<keyword evidence="2" id="KW-0813">Transport</keyword>
<dbReference type="SUPFAM" id="SSF52540">
    <property type="entry name" value="P-loop containing nucleoside triphosphate hydrolases"/>
    <property type="match status" value="1"/>
</dbReference>
<protein>
    <submittedName>
        <fullName evidence="6">ABC transporter ATP-binding protein</fullName>
    </submittedName>
</protein>
<dbReference type="SMART" id="SM00382">
    <property type="entry name" value="AAA"/>
    <property type="match status" value="1"/>
</dbReference>
<dbReference type="PROSITE" id="PS00211">
    <property type="entry name" value="ABC_TRANSPORTER_1"/>
    <property type="match status" value="1"/>
</dbReference>
<dbReference type="PROSITE" id="PS50893">
    <property type="entry name" value="ABC_TRANSPORTER_2"/>
    <property type="match status" value="1"/>
</dbReference>
<sequence length="237" mass="25284">MLVEVDNLAKRFGGKAAVDDVSFAASAGEIVGLLGANGAGKSTTMRMLVGYLRPDSGTVRIAGLRIEDGPALAQAVIGYLPESATGFPELTVREFLTFAAEARGLRGSARRVALERGVHAGDLAAVYGETLGSLSQGWRQRAWIGQAFLHDPPILVLDEPTTALDPGQKQRLRTLIRDASSTKAVLISTHILEEAETLCDRAIVFREGRISADKPVTELLDDRGRLTHAYQAYAGSG</sequence>
<evidence type="ECO:0000256" key="4">
    <source>
        <dbReference type="ARBA" id="ARBA00022840"/>
    </source>
</evidence>
<reference evidence="6" key="1">
    <citation type="submission" date="2020-10" db="EMBL/GenBank/DDBJ databases">
        <authorList>
            <person name="Abbas A."/>
            <person name="Razzaq R."/>
            <person name="Waqas M."/>
            <person name="Abbas N."/>
            <person name="Nielsen T.K."/>
            <person name="Hansen L.H."/>
            <person name="Hussain S."/>
            <person name="Shahid M."/>
        </authorList>
    </citation>
    <scope>NUCLEOTIDE SEQUENCE</scope>
    <source>
        <strain evidence="6">S14</strain>
    </source>
</reference>
<gene>
    <name evidence="6" type="ORF">IHQ68_02465</name>
</gene>
<keyword evidence="3" id="KW-0547">Nucleotide-binding</keyword>
<dbReference type="InterPro" id="IPR003593">
    <property type="entry name" value="AAA+_ATPase"/>
</dbReference>
<dbReference type="CDD" id="cd03230">
    <property type="entry name" value="ABC_DR_subfamily_A"/>
    <property type="match status" value="1"/>
</dbReference>
<dbReference type="PANTHER" id="PTHR43335">
    <property type="entry name" value="ABC TRANSPORTER, ATP-BINDING PROTEIN"/>
    <property type="match status" value="1"/>
</dbReference>
<evidence type="ECO:0000256" key="1">
    <source>
        <dbReference type="ARBA" id="ARBA00005417"/>
    </source>
</evidence>